<comment type="cofactor">
    <cofactor evidence="1">
        <name>a divalent metal cation</name>
        <dbReference type="ChEBI" id="CHEBI:60240"/>
    </cofactor>
</comment>
<evidence type="ECO:0000259" key="6">
    <source>
        <dbReference type="Pfam" id="PF03755"/>
    </source>
</evidence>
<dbReference type="Pfam" id="PF03755">
    <property type="entry name" value="YicC-like_N"/>
    <property type="match status" value="1"/>
</dbReference>
<name>A0A9D2DXB1_9FIRM</name>
<feature type="domain" description="Endoribonuclease YicC-like N-terminal" evidence="6">
    <location>
        <begin position="2"/>
        <end position="156"/>
    </location>
</feature>
<dbReference type="NCBIfam" id="TIGR00255">
    <property type="entry name" value="YicC/YloC family endoribonuclease"/>
    <property type="match status" value="1"/>
</dbReference>
<evidence type="ECO:0000259" key="7">
    <source>
        <dbReference type="Pfam" id="PF08340"/>
    </source>
</evidence>
<proteinExistence type="inferred from homology"/>
<organism evidence="8 9">
    <name type="scientific">Candidatus Gallimonas intestinigallinarum</name>
    <dbReference type="NCBI Taxonomy" id="2838604"/>
    <lineage>
        <taxon>Bacteria</taxon>
        <taxon>Bacillati</taxon>
        <taxon>Bacillota</taxon>
        <taxon>Clostridia</taxon>
        <taxon>Candidatus Gallimonas</taxon>
    </lineage>
</organism>
<keyword evidence="4" id="KW-0378">Hydrolase</keyword>
<gene>
    <name evidence="8" type="ORF">H9812_04525</name>
</gene>
<dbReference type="PANTHER" id="PTHR30636:SF3">
    <property type="entry name" value="UPF0701 PROTEIN YICC"/>
    <property type="match status" value="1"/>
</dbReference>
<evidence type="ECO:0000313" key="8">
    <source>
        <dbReference type="EMBL" id="HIZ24723.1"/>
    </source>
</evidence>
<evidence type="ECO:0000256" key="5">
    <source>
        <dbReference type="ARBA" id="ARBA00035648"/>
    </source>
</evidence>
<reference evidence="8" key="2">
    <citation type="submission" date="2021-04" db="EMBL/GenBank/DDBJ databases">
        <authorList>
            <person name="Gilroy R."/>
        </authorList>
    </citation>
    <scope>NUCLEOTIDE SEQUENCE</scope>
    <source>
        <strain evidence="8">CHK33-5263</strain>
    </source>
</reference>
<dbReference type="PANTHER" id="PTHR30636">
    <property type="entry name" value="UPF0701 PROTEIN YICC"/>
    <property type="match status" value="1"/>
</dbReference>
<evidence type="ECO:0000256" key="3">
    <source>
        <dbReference type="ARBA" id="ARBA00022759"/>
    </source>
</evidence>
<sequence length="290" mass="33086">MFSMTGYGKGVCAEEGVELTAEVKSVNNRYLDLAIKSPRIFLAQEERIRAIAREHISRGHVDIFISYTDKREKEKSYYVDLSVARAYQQAAEQLKAALPGVADDTTLSFYLRLPDVVRTEEPSAADEVLEKLLERALHEAFSSLSHMREKEGERLKGDLLSRMQVIERLTEAIAARAPHVAEEYRKKLTERIEEYLAGKVDEARILTEAAVFADKCSIDEELTRLRSHIKAFREICALAQVGRKLDFLVQEFNRECNTICSKSSDKEITANALQMKNEIEKVREQIQNLE</sequence>
<dbReference type="InterPro" id="IPR005229">
    <property type="entry name" value="YicC/YloC-like"/>
</dbReference>
<dbReference type="Pfam" id="PF08340">
    <property type="entry name" value="YicC-like_C"/>
    <property type="match status" value="1"/>
</dbReference>
<evidence type="ECO:0000256" key="1">
    <source>
        <dbReference type="ARBA" id="ARBA00001968"/>
    </source>
</evidence>
<protein>
    <submittedName>
        <fullName evidence="8">YicC family protein</fullName>
    </submittedName>
</protein>
<comment type="similarity">
    <text evidence="5">Belongs to the YicC/YloC family.</text>
</comment>
<dbReference type="Proteomes" id="UP000824044">
    <property type="component" value="Unassembled WGS sequence"/>
</dbReference>
<dbReference type="InterPro" id="IPR013527">
    <property type="entry name" value="YicC-like_N"/>
</dbReference>
<evidence type="ECO:0000256" key="2">
    <source>
        <dbReference type="ARBA" id="ARBA00022722"/>
    </source>
</evidence>
<keyword evidence="3" id="KW-0255">Endonuclease</keyword>
<evidence type="ECO:0000256" key="4">
    <source>
        <dbReference type="ARBA" id="ARBA00022801"/>
    </source>
</evidence>
<dbReference type="GO" id="GO:0016787">
    <property type="term" value="F:hydrolase activity"/>
    <property type="evidence" value="ECO:0007669"/>
    <property type="project" value="UniProtKB-KW"/>
</dbReference>
<evidence type="ECO:0000313" key="9">
    <source>
        <dbReference type="Proteomes" id="UP000824044"/>
    </source>
</evidence>
<keyword evidence="2" id="KW-0540">Nuclease</keyword>
<feature type="domain" description="Endoribonuclease YicC-like C-terminal" evidence="7">
    <location>
        <begin position="173"/>
        <end position="290"/>
    </location>
</feature>
<dbReference type="InterPro" id="IPR013551">
    <property type="entry name" value="YicC-like_C"/>
</dbReference>
<accession>A0A9D2DXB1</accession>
<dbReference type="AlphaFoldDB" id="A0A9D2DXB1"/>
<dbReference type="EMBL" id="DXBS01000087">
    <property type="protein sequence ID" value="HIZ24723.1"/>
    <property type="molecule type" value="Genomic_DNA"/>
</dbReference>
<comment type="caution">
    <text evidence="8">The sequence shown here is derived from an EMBL/GenBank/DDBJ whole genome shotgun (WGS) entry which is preliminary data.</text>
</comment>
<reference evidence="8" key="1">
    <citation type="journal article" date="2021" name="PeerJ">
        <title>Extensive microbial diversity within the chicken gut microbiome revealed by metagenomics and culture.</title>
        <authorList>
            <person name="Gilroy R."/>
            <person name="Ravi A."/>
            <person name="Getino M."/>
            <person name="Pursley I."/>
            <person name="Horton D.L."/>
            <person name="Alikhan N.F."/>
            <person name="Baker D."/>
            <person name="Gharbi K."/>
            <person name="Hall N."/>
            <person name="Watson M."/>
            <person name="Adriaenssens E.M."/>
            <person name="Foster-Nyarko E."/>
            <person name="Jarju S."/>
            <person name="Secka A."/>
            <person name="Antonio M."/>
            <person name="Oren A."/>
            <person name="Chaudhuri R.R."/>
            <person name="La Ragione R."/>
            <person name="Hildebrand F."/>
            <person name="Pallen M.J."/>
        </authorList>
    </citation>
    <scope>NUCLEOTIDE SEQUENCE</scope>
    <source>
        <strain evidence="8">CHK33-5263</strain>
    </source>
</reference>
<dbReference type="GO" id="GO:0004521">
    <property type="term" value="F:RNA endonuclease activity"/>
    <property type="evidence" value="ECO:0007669"/>
    <property type="project" value="InterPro"/>
</dbReference>